<feature type="domain" description="Thiamine pyrophosphate enzyme N-terminal TPP-binding" evidence="6">
    <location>
        <begin position="1"/>
        <end position="115"/>
    </location>
</feature>
<dbReference type="Pfam" id="PF02775">
    <property type="entry name" value="TPP_enzyme_C"/>
    <property type="match status" value="1"/>
</dbReference>
<dbReference type="GO" id="GO:0044272">
    <property type="term" value="P:sulfur compound biosynthetic process"/>
    <property type="evidence" value="ECO:0007669"/>
    <property type="project" value="UniProtKB-ARBA"/>
</dbReference>
<dbReference type="InterPro" id="IPR012000">
    <property type="entry name" value="Thiamin_PyroP_enz_cen_dom"/>
</dbReference>
<dbReference type="AlphaFoldDB" id="A0A087S1Q9"/>
<keyword evidence="7" id="KW-0808">Transferase</keyword>
<gene>
    <name evidence="7" type="primary">ilvB</name>
    <name evidence="7" type="ORF">AAA799P11_00652</name>
</gene>
<dbReference type="InterPro" id="IPR011766">
    <property type="entry name" value="TPP_enzyme_TPP-bd"/>
</dbReference>
<dbReference type="GO" id="GO:0003984">
    <property type="term" value="F:acetolactate synthase activity"/>
    <property type="evidence" value="ECO:0007669"/>
    <property type="project" value="UniProtKB-EC"/>
</dbReference>
<evidence type="ECO:0000256" key="2">
    <source>
        <dbReference type="ARBA" id="ARBA00023052"/>
    </source>
</evidence>
<evidence type="ECO:0000259" key="5">
    <source>
        <dbReference type="Pfam" id="PF02775"/>
    </source>
</evidence>
<dbReference type="InterPro" id="IPR029061">
    <property type="entry name" value="THDP-binding"/>
</dbReference>
<sequence>MKASELLVQCLESEGVEYIFGIPGEENADLMMALSNSKIKFILTRHEQGAAFMADVYGRLTGKVGVCLATLGPGATNLVTGVANANMDRSRLLAITGQTDSHLLHKESHQNLNVVKMFEPITKWSWSIRNAKNIPEIVRRAFKIALTEKPGATHIELPQDIAKRESDIPPIGFQEIFRPKANQEQIRRAAKMILESKKPLLFVGNGCAREDESPQIRNFVEQTKIFSINTFMGKGVIPDDYETHLQTIGIKSADHALQAVLEADVIISVGYDLVEYTPKMWNSDLNKKIIHIDYTPSEVYTFYRPDVEITSDIGDAIDAILDEIQKLQSEDTSFDSFPRKNVPEIFQKVRSEVIERINIFKDDESYPIKPEKLILTVREKTNHDDIVISDVGTHKLWISKIFQTFEPNTCIIPNGFASMGFSLPGVLAAKMVCPEKTIVAMTGDGGFLMNVQELETAVRLGLAVIVVVWIDNDLNLISTKQKHEFGTSVFTEFGNPDFVEIAQSFGAAGFHVKSTQEFSQVLEQAKAIVDRPVVIAVDVDYSRNEVLLDDSFPPYVDSLNHKN</sequence>
<organism evidence="7 8">
    <name type="scientific">Marine Group I thaumarchaeote SCGC AAA799-P11</name>
    <dbReference type="NCBI Taxonomy" id="1502295"/>
    <lineage>
        <taxon>Archaea</taxon>
        <taxon>Nitrososphaerota</taxon>
        <taxon>Marine Group I</taxon>
    </lineage>
</organism>
<dbReference type="Pfam" id="PF00205">
    <property type="entry name" value="TPP_enzyme_M"/>
    <property type="match status" value="1"/>
</dbReference>
<dbReference type="EC" id="2.2.1.6" evidence="7"/>
<keyword evidence="2 3" id="KW-0786">Thiamine pyrophosphate</keyword>
<dbReference type="InterPro" id="IPR029035">
    <property type="entry name" value="DHS-like_NAD/FAD-binding_dom"/>
</dbReference>
<keyword evidence="8" id="KW-1185">Reference proteome</keyword>
<evidence type="ECO:0000256" key="3">
    <source>
        <dbReference type="RuleBase" id="RU362132"/>
    </source>
</evidence>
<proteinExistence type="inferred from homology"/>
<evidence type="ECO:0000259" key="6">
    <source>
        <dbReference type="Pfam" id="PF02776"/>
    </source>
</evidence>
<protein>
    <submittedName>
        <fullName evidence="7">Putative acetolactate synthase large subunit protein</fullName>
        <ecNumber evidence="7">2.2.1.6</ecNumber>
    </submittedName>
</protein>
<dbReference type="InterPro" id="IPR045229">
    <property type="entry name" value="TPP_enz"/>
</dbReference>
<reference evidence="7 8" key="1">
    <citation type="submission" date="2014-06" db="EMBL/GenBank/DDBJ databases">
        <authorList>
            <person name="Ngugi D.K."/>
            <person name="Blom J."/>
            <person name="Alam I."/>
            <person name="Rashid M."/>
            <person name="Baalawi W."/>
            <person name="Zhang G."/>
            <person name="Hikmawan T."/>
            <person name="Guan Y."/>
            <person name="Antunes A."/>
            <person name="Siam R."/>
            <person name="El-Dorry H."/>
            <person name="Bajic V."/>
            <person name="Stingl U."/>
        </authorList>
    </citation>
    <scope>NUCLEOTIDE SEQUENCE [LARGE SCALE GENOMIC DNA]</scope>
    <source>
        <strain evidence="7">SCGC AAA799-P11</strain>
    </source>
</reference>
<accession>A0A087S1Q9</accession>
<dbReference type="Proteomes" id="UP000029387">
    <property type="component" value="Unassembled WGS sequence"/>
</dbReference>
<feature type="domain" description="Thiamine pyrophosphate enzyme TPP-binding" evidence="5">
    <location>
        <begin position="390"/>
        <end position="537"/>
    </location>
</feature>
<name>A0A087S1Q9_9ARCH</name>
<dbReference type="Pfam" id="PF02776">
    <property type="entry name" value="TPP_enzyme_N"/>
    <property type="match status" value="1"/>
</dbReference>
<dbReference type="GO" id="GO:0005948">
    <property type="term" value="C:acetolactate synthase complex"/>
    <property type="evidence" value="ECO:0007669"/>
    <property type="project" value="TreeGrafter"/>
</dbReference>
<dbReference type="GO" id="GO:0000287">
    <property type="term" value="F:magnesium ion binding"/>
    <property type="evidence" value="ECO:0007669"/>
    <property type="project" value="InterPro"/>
</dbReference>
<dbReference type="SUPFAM" id="SSF52518">
    <property type="entry name" value="Thiamin diphosphate-binding fold (THDP-binding)"/>
    <property type="match status" value="2"/>
</dbReference>
<dbReference type="GO" id="GO:0009097">
    <property type="term" value="P:isoleucine biosynthetic process"/>
    <property type="evidence" value="ECO:0007669"/>
    <property type="project" value="TreeGrafter"/>
</dbReference>
<dbReference type="EMBL" id="JOSZ01000006">
    <property type="protein sequence ID" value="KFM19663.1"/>
    <property type="molecule type" value="Genomic_DNA"/>
</dbReference>
<dbReference type="CDD" id="cd07035">
    <property type="entry name" value="TPP_PYR_POX_like"/>
    <property type="match status" value="1"/>
</dbReference>
<evidence type="ECO:0000313" key="7">
    <source>
        <dbReference type="EMBL" id="KFM19663.1"/>
    </source>
</evidence>
<comment type="caution">
    <text evidence="7">The sequence shown here is derived from an EMBL/GenBank/DDBJ whole genome shotgun (WGS) entry which is preliminary data.</text>
</comment>
<evidence type="ECO:0000259" key="4">
    <source>
        <dbReference type="Pfam" id="PF00205"/>
    </source>
</evidence>
<dbReference type="SUPFAM" id="SSF52467">
    <property type="entry name" value="DHS-like NAD/FAD-binding domain"/>
    <property type="match status" value="1"/>
</dbReference>
<dbReference type="PANTHER" id="PTHR18968:SF129">
    <property type="entry name" value="ACETOLACTATE SYNTHASE"/>
    <property type="match status" value="1"/>
</dbReference>
<evidence type="ECO:0000256" key="1">
    <source>
        <dbReference type="ARBA" id="ARBA00007812"/>
    </source>
</evidence>
<comment type="similarity">
    <text evidence="1 3">Belongs to the TPP enzyme family.</text>
</comment>
<dbReference type="Gene3D" id="3.40.50.970">
    <property type="match status" value="2"/>
</dbReference>
<dbReference type="InterPro" id="IPR000399">
    <property type="entry name" value="TPP-bd_CS"/>
</dbReference>
<dbReference type="GO" id="GO:0030976">
    <property type="term" value="F:thiamine pyrophosphate binding"/>
    <property type="evidence" value="ECO:0007669"/>
    <property type="project" value="InterPro"/>
</dbReference>
<dbReference type="PANTHER" id="PTHR18968">
    <property type="entry name" value="THIAMINE PYROPHOSPHATE ENZYMES"/>
    <property type="match status" value="1"/>
</dbReference>
<dbReference type="PATRIC" id="fig|1502295.3.peg.638"/>
<dbReference type="NCBIfam" id="NF006187">
    <property type="entry name" value="PRK08322.1"/>
    <property type="match status" value="1"/>
</dbReference>
<feature type="domain" description="Thiamine pyrophosphate enzyme central" evidence="4">
    <location>
        <begin position="186"/>
        <end position="320"/>
    </location>
</feature>
<dbReference type="GO" id="GO:0050660">
    <property type="term" value="F:flavin adenine dinucleotide binding"/>
    <property type="evidence" value="ECO:0007669"/>
    <property type="project" value="TreeGrafter"/>
</dbReference>
<dbReference type="PROSITE" id="PS00187">
    <property type="entry name" value="TPP_ENZYMES"/>
    <property type="match status" value="1"/>
</dbReference>
<dbReference type="Gene3D" id="3.40.50.1220">
    <property type="entry name" value="TPP-binding domain"/>
    <property type="match status" value="1"/>
</dbReference>
<dbReference type="InterPro" id="IPR012001">
    <property type="entry name" value="Thiamin_PyroP_enz_TPP-bd_dom"/>
</dbReference>
<evidence type="ECO:0000313" key="8">
    <source>
        <dbReference type="Proteomes" id="UP000029387"/>
    </source>
</evidence>
<dbReference type="FunFam" id="3.40.50.970:FF:000007">
    <property type="entry name" value="Acetolactate synthase"/>
    <property type="match status" value="1"/>
</dbReference>
<dbReference type="GO" id="GO:0009099">
    <property type="term" value="P:L-valine biosynthetic process"/>
    <property type="evidence" value="ECO:0007669"/>
    <property type="project" value="TreeGrafter"/>
</dbReference>